<dbReference type="STRING" id="225848.Sps_04833"/>
<dbReference type="AlphaFoldDB" id="A0A1S6HWH8"/>
<organism evidence="1 2">
    <name type="scientific">Shewanella psychrophila</name>
    <dbReference type="NCBI Taxonomy" id="225848"/>
    <lineage>
        <taxon>Bacteria</taxon>
        <taxon>Pseudomonadati</taxon>
        <taxon>Pseudomonadota</taxon>
        <taxon>Gammaproteobacteria</taxon>
        <taxon>Alteromonadales</taxon>
        <taxon>Shewanellaceae</taxon>
        <taxon>Shewanella</taxon>
    </lineage>
</organism>
<dbReference type="EMBL" id="CP014782">
    <property type="protein sequence ID" value="AQS39915.1"/>
    <property type="molecule type" value="Genomic_DNA"/>
</dbReference>
<proteinExistence type="predicted"/>
<gene>
    <name evidence="1" type="ORF">Sps_04833</name>
</gene>
<dbReference type="KEGG" id="spsw:Sps_04833"/>
<reference evidence="1 2" key="1">
    <citation type="submission" date="2016-03" db="EMBL/GenBank/DDBJ databases">
        <title>Complete genome sequence of Shewanella psychrophila WP2, a deep sea bacterium isolated from west Pacific sediment.</title>
        <authorList>
            <person name="Xu G."/>
            <person name="Jian H."/>
        </authorList>
    </citation>
    <scope>NUCLEOTIDE SEQUENCE [LARGE SCALE GENOMIC DNA]</scope>
    <source>
        <strain evidence="1 2">WP2</strain>
    </source>
</reference>
<name>A0A1S6HWH8_9GAMM</name>
<evidence type="ECO:0000313" key="2">
    <source>
        <dbReference type="Proteomes" id="UP000189545"/>
    </source>
</evidence>
<sequence length="267" mass="29668">MEIKLSKAKLYVLVAAISAVLMGGAAGAFLYKDKASQKEARQLELRKIDTAKKNYLSLIETIGGKLSFPILDYIKMESELSNVNFLGWNPVELKCQTTTCDYTLNTDNQHYVGIPNIAMGYQDLNIVMSGNNLMIKGINLLAIDNGLDELTYKGLPLCTDSLSDMRKFTDIAGFSLSRGGSANASSFAFQQPVSLVKEKKLLIKGKADYLDVYGIDWNAQGFDKMKINYLFRYIFNNKNVGVSAIRKVYEESNLGYSMTGTIYCKAN</sequence>
<dbReference type="RefSeq" id="WP_077754778.1">
    <property type="nucleotide sequence ID" value="NZ_CP014782.1"/>
</dbReference>
<accession>A0A1S6HWH8</accession>
<keyword evidence="2" id="KW-1185">Reference proteome</keyword>
<evidence type="ECO:0000313" key="1">
    <source>
        <dbReference type="EMBL" id="AQS39915.1"/>
    </source>
</evidence>
<protein>
    <submittedName>
        <fullName evidence="1">Uncharacterized protein</fullName>
    </submittedName>
</protein>
<dbReference type="OrthoDB" id="9919057at2"/>
<dbReference type="Proteomes" id="UP000189545">
    <property type="component" value="Chromosome"/>
</dbReference>